<evidence type="ECO:0000259" key="2">
    <source>
        <dbReference type="PROSITE" id="PS51502"/>
    </source>
</evidence>
<dbReference type="EMBL" id="KZ819293">
    <property type="protein sequence ID" value="PWN97962.1"/>
    <property type="molecule type" value="Genomic_DNA"/>
</dbReference>
<dbReference type="SUPFAM" id="SSF54909">
    <property type="entry name" value="Dimeric alpha+beta barrel"/>
    <property type="match status" value="1"/>
</dbReference>
<sequence>MTITHIVSFRYANSVSEAERNKYFDELLALKHTCLRDGKPYIRALVGGCANTSPEGAGKGFDHTFVVTFASADDVKHYLETDDVHMEFASRVKPLLADAFIYDFETVEA</sequence>
<dbReference type="Gene3D" id="3.30.70.100">
    <property type="match status" value="1"/>
</dbReference>
<dbReference type="AlphaFoldDB" id="A0A316ZAK8"/>
<dbReference type="Pfam" id="PF07876">
    <property type="entry name" value="Dabb"/>
    <property type="match status" value="1"/>
</dbReference>
<reference evidence="3 4" key="1">
    <citation type="journal article" date="2018" name="Mol. Biol. Evol.">
        <title>Broad Genomic Sampling Reveals a Smut Pathogenic Ancestry of the Fungal Clade Ustilaginomycotina.</title>
        <authorList>
            <person name="Kijpornyongpan T."/>
            <person name="Mondo S.J."/>
            <person name="Barry K."/>
            <person name="Sandor L."/>
            <person name="Lee J."/>
            <person name="Lipzen A."/>
            <person name="Pangilinan J."/>
            <person name="LaButti K."/>
            <person name="Hainaut M."/>
            <person name="Henrissat B."/>
            <person name="Grigoriev I.V."/>
            <person name="Spatafora J.W."/>
            <person name="Aime M.C."/>
        </authorList>
    </citation>
    <scope>NUCLEOTIDE SEQUENCE [LARGE SCALE GENOMIC DNA]</scope>
    <source>
        <strain evidence="3 4">MCA 4186</strain>
    </source>
</reference>
<dbReference type="Proteomes" id="UP000245946">
    <property type="component" value="Unassembled WGS sequence"/>
</dbReference>
<dbReference type="PROSITE" id="PS51502">
    <property type="entry name" value="S_R_A_B_BARREL"/>
    <property type="match status" value="1"/>
</dbReference>
<organism evidence="3 4">
    <name type="scientific">Tilletiopsis washingtonensis</name>
    <dbReference type="NCBI Taxonomy" id="58919"/>
    <lineage>
        <taxon>Eukaryota</taxon>
        <taxon>Fungi</taxon>
        <taxon>Dikarya</taxon>
        <taxon>Basidiomycota</taxon>
        <taxon>Ustilaginomycotina</taxon>
        <taxon>Exobasidiomycetes</taxon>
        <taxon>Entylomatales</taxon>
        <taxon>Entylomatales incertae sedis</taxon>
        <taxon>Tilletiopsis</taxon>
    </lineage>
</organism>
<dbReference type="GeneID" id="37268462"/>
<keyword evidence="4" id="KW-1185">Reference proteome</keyword>
<proteinExistence type="predicted"/>
<dbReference type="RefSeq" id="XP_025598241.1">
    <property type="nucleotide sequence ID" value="XM_025740918.1"/>
</dbReference>
<dbReference type="STRING" id="58919.A0A316ZAK8"/>
<dbReference type="PANTHER" id="PTHR33178">
    <property type="match status" value="1"/>
</dbReference>
<dbReference type="OrthoDB" id="1601230at2759"/>
<dbReference type="PANTHER" id="PTHR33178:SF10">
    <property type="entry name" value="STRESS-RESPONSE A_B BARREL DOMAIN-CONTAINING PROTEIN"/>
    <property type="match status" value="1"/>
</dbReference>
<evidence type="ECO:0000256" key="1">
    <source>
        <dbReference type="ARBA" id="ARBA00011738"/>
    </source>
</evidence>
<protein>
    <recommendedName>
        <fullName evidence="2">Stress-response A/B barrel domain-containing protein</fullName>
    </recommendedName>
</protein>
<dbReference type="InterPro" id="IPR044662">
    <property type="entry name" value="HS1/DABB1-like"/>
</dbReference>
<dbReference type="SMART" id="SM00886">
    <property type="entry name" value="Dabb"/>
    <property type="match status" value="1"/>
</dbReference>
<comment type="subunit">
    <text evidence="1">Homodimer.</text>
</comment>
<dbReference type="InterPro" id="IPR011008">
    <property type="entry name" value="Dimeric_a/b-barrel"/>
</dbReference>
<gene>
    <name evidence="3" type="ORF">FA09DRAFT_318956</name>
</gene>
<accession>A0A316ZAK8</accession>
<evidence type="ECO:0000313" key="3">
    <source>
        <dbReference type="EMBL" id="PWN97962.1"/>
    </source>
</evidence>
<feature type="domain" description="Stress-response A/B barrel" evidence="2">
    <location>
        <begin position="3"/>
        <end position="104"/>
    </location>
</feature>
<name>A0A316ZAK8_9BASI</name>
<dbReference type="InterPro" id="IPR013097">
    <property type="entry name" value="Dabb"/>
</dbReference>
<evidence type="ECO:0000313" key="4">
    <source>
        <dbReference type="Proteomes" id="UP000245946"/>
    </source>
</evidence>